<organism evidence="8 9">
    <name type="scientific">Desulfotignum phosphitoxidans DSM 13687</name>
    <dbReference type="NCBI Taxonomy" id="1286635"/>
    <lineage>
        <taxon>Bacteria</taxon>
        <taxon>Pseudomonadati</taxon>
        <taxon>Thermodesulfobacteriota</taxon>
        <taxon>Desulfobacteria</taxon>
        <taxon>Desulfobacterales</taxon>
        <taxon>Desulfobacteraceae</taxon>
        <taxon>Desulfotignum</taxon>
    </lineage>
</organism>
<dbReference type="SUPFAM" id="SSF54001">
    <property type="entry name" value="Cysteine proteinases"/>
    <property type="match status" value="1"/>
</dbReference>
<dbReference type="Pfam" id="PF00877">
    <property type="entry name" value="NLPC_P60"/>
    <property type="match status" value="1"/>
</dbReference>
<evidence type="ECO:0000256" key="3">
    <source>
        <dbReference type="ARBA" id="ARBA00022729"/>
    </source>
</evidence>
<keyword evidence="5" id="KW-0788">Thiol protease</keyword>
<comment type="similarity">
    <text evidence="1">Belongs to the peptidase C40 family.</text>
</comment>
<evidence type="ECO:0000256" key="1">
    <source>
        <dbReference type="ARBA" id="ARBA00007074"/>
    </source>
</evidence>
<feature type="compositionally biased region" description="Basic and acidic residues" evidence="6">
    <location>
        <begin position="19"/>
        <end position="41"/>
    </location>
</feature>
<dbReference type="GO" id="GO:0008234">
    <property type="term" value="F:cysteine-type peptidase activity"/>
    <property type="evidence" value="ECO:0007669"/>
    <property type="project" value="UniProtKB-KW"/>
</dbReference>
<keyword evidence="8" id="KW-0449">Lipoprotein</keyword>
<evidence type="ECO:0000313" key="9">
    <source>
        <dbReference type="Proteomes" id="UP000014216"/>
    </source>
</evidence>
<comment type="caution">
    <text evidence="8">The sequence shown here is derived from an EMBL/GenBank/DDBJ whole genome shotgun (WGS) entry which is preliminary data.</text>
</comment>
<accession>S0FQX5</accession>
<dbReference type="AlphaFoldDB" id="S0FQX5"/>
<evidence type="ECO:0000259" key="7">
    <source>
        <dbReference type="PROSITE" id="PS51935"/>
    </source>
</evidence>
<evidence type="ECO:0000313" key="8">
    <source>
        <dbReference type="EMBL" id="EMS77498.1"/>
    </source>
</evidence>
<protein>
    <submittedName>
        <fullName evidence="8">Putative lipoprotein NlpC</fullName>
    </submittedName>
</protein>
<name>S0FQX5_9BACT</name>
<evidence type="ECO:0000256" key="2">
    <source>
        <dbReference type="ARBA" id="ARBA00022670"/>
    </source>
</evidence>
<dbReference type="Gene3D" id="3.90.1720.10">
    <property type="entry name" value="endopeptidase domain like (from Nostoc punctiforme)"/>
    <property type="match status" value="1"/>
</dbReference>
<proteinExistence type="inferred from homology"/>
<dbReference type="EMBL" id="APJX01000015">
    <property type="protein sequence ID" value="EMS77498.1"/>
    <property type="molecule type" value="Genomic_DNA"/>
</dbReference>
<dbReference type="PANTHER" id="PTHR47360">
    <property type="entry name" value="MUREIN DD-ENDOPEPTIDASE MEPS/MUREIN LD-CARBOXYPEPTIDASE"/>
    <property type="match status" value="1"/>
</dbReference>
<dbReference type="PROSITE" id="PS51935">
    <property type="entry name" value="NLPC_P60"/>
    <property type="match status" value="1"/>
</dbReference>
<keyword evidence="3" id="KW-0732">Signal</keyword>
<feature type="domain" description="NlpC/P60" evidence="7">
    <location>
        <begin position="51"/>
        <end position="172"/>
    </location>
</feature>
<dbReference type="InterPro" id="IPR038765">
    <property type="entry name" value="Papain-like_cys_pep_sf"/>
</dbReference>
<evidence type="ECO:0000256" key="6">
    <source>
        <dbReference type="SAM" id="MobiDB-lite"/>
    </source>
</evidence>
<gene>
    <name evidence="8" type="primary">spr</name>
    <name evidence="8" type="ORF">Dpo_15c00740</name>
</gene>
<sequence>MTAVFLCFSITACSHVPDSRRRAQGQDRTEHACSHAPDSRPLKNNAVSNKETVTDRLYSQYDKWKGVRYKMGGLSKNGVDCSGFVYLTYLELFDKKLPRSTRLQSQIGKEIQTDKRRSGDLVFFKTGWTVRHVGIYLENSSFMHASKKKGVMISRLDDPYWKSKYWKTKRVGF</sequence>
<evidence type="ECO:0000256" key="4">
    <source>
        <dbReference type="ARBA" id="ARBA00022801"/>
    </source>
</evidence>
<feature type="region of interest" description="Disordered" evidence="6">
    <location>
        <begin position="19"/>
        <end position="47"/>
    </location>
</feature>
<dbReference type="PANTHER" id="PTHR47360:SF1">
    <property type="entry name" value="ENDOPEPTIDASE NLPC-RELATED"/>
    <property type="match status" value="1"/>
</dbReference>
<reference evidence="8 9" key="1">
    <citation type="journal article" date="2013" name="Genome Announc.">
        <title>Draft Genome Sequence of Desulfotignum phosphitoxidans DSM 13687 Strain FiPS-3.</title>
        <authorList>
            <person name="Poehlein A."/>
            <person name="Daniel R."/>
            <person name="Simeonova D.D."/>
        </authorList>
    </citation>
    <scope>NUCLEOTIDE SEQUENCE [LARGE SCALE GENOMIC DNA]</scope>
    <source>
        <strain evidence="8 9">DSM 13687</strain>
    </source>
</reference>
<evidence type="ECO:0000256" key="5">
    <source>
        <dbReference type="ARBA" id="ARBA00022807"/>
    </source>
</evidence>
<dbReference type="GO" id="GO:0006508">
    <property type="term" value="P:proteolysis"/>
    <property type="evidence" value="ECO:0007669"/>
    <property type="project" value="UniProtKB-KW"/>
</dbReference>
<dbReference type="InterPro" id="IPR052062">
    <property type="entry name" value="Murein_DD/LD_carboxypeptidase"/>
</dbReference>
<dbReference type="Proteomes" id="UP000014216">
    <property type="component" value="Unassembled WGS sequence"/>
</dbReference>
<dbReference type="InterPro" id="IPR000064">
    <property type="entry name" value="NLP_P60_dom"/>
</dbReference>
<dbReference type="OrthoDB" id="9807055at2"/>
<keyword evidence="9" id="KW-1185">Reference proteome</keyword>
<keyword evidence="4" id="KW-0378">Hydrolase</keyword>
<keyword evidence="2" id="KW-0645">Protease</keyword>